<reference evidence="10 11" key="1">
    <citation type="submission" date="2019-04" db="EMBL/GenBank/DDBJ databases">
        <authorList>
            <consortium name="DOE Joint Genome Institute"/>
            <person name="Mondo S."/>
            <person name="Kjaerbolling I."/>
            <person name="Vesth T."/>
            <person name="Frisvad J.C."/>
            <person name="Nybo J.L."/>
            <person name="Theobald S."/>
            <person name="Kildgaard S."/>
            <person name="Isbrandt T."/>
            <person name="Kuo A."/>
            <person name="Sato A."/>
            <person name="Lyhne E.K."/>
            <person name="Kogle M.E."/>
            <person name="Wiebenga A."/>
            <person name="Kun R.S."/>
            <person name="Lubbers R.J."/>
            <person name="Makela M.R."/>
            <person name="Barry K."/>
            <person name="Chovatia M."/>
            <person name="Clum A."/>
            <person name="Daum C."/>
            <person name="Haridas S."/>
            <person name="He G."/>
            <person name="LaButti K."/>
            <person name="Lipzen A."/>
            <person name="Riley R."/>
            <person name="Salamov A."/>
            <person name="Simmons B.A."/>
            <person name="Magnuson J.K."/>
            <person name="Henrissat B."/>
            <person name="Mortensen U.H."/>
            <person name="Larsen T.O."/>
            <person name="Devries R.P."/>
            <person name="Grigoriev I.V."/>
            <person name="Machida M."/>
            <person name="Baker S.E."/>
            <person name="Andersen M.R."/>
            <person name="Cantor M.N."/>
            <person name="Hua S.X."/>
        </authorList>
    </citation>
    <scope>NUCLEOTIDE SEQUENCE [LARGE SCALE GENOMIC DNA]</scope>
    <source>
        <strain evidence="10 11">CBS 117616</strain>
    </source>
</reference>
<evidence type="ECO:0000259" key="9">
    <source>
        <dbReference type="PROSITE" id="PS50048"/>
    </source>
</evidence>
<dbReference type="Pfam" id="PF00172">
    <property type="entry name" value="Zn_clus"/>
    <property type="match status" value="1"/>
</dbReference>
<accession>A0ABQ6WKA5</accession>
<evidence type="ECO:0000256" key="8">
    <source>
        <dbReference type="SAM" id="MobiDB-lite"/>
    </source>
</evidence>
<evidence type="ECO:0000256" key="2">
    <source>
        <dbReference type="ARBA" id="ARBA00023015"/>
    </source>
</evidence>
<dbReference type="InterPro" id="IPR001138">
    <property type="entry name" value="Zn2Cys6_DnaBD"/>
</dbReference>
<evidence type="ECO:0000313" key="10">
    <source>
        <dbReference type="EMBL" id="KAE8417488.1"/>
    </source>
</evidence>
<name>A0ABQ6WKA5_9EURO</name>
<dbReference type="PROSITE" id="PS50048">
    <property type="entry name" value="ZN2_CY6_FUNGAL_2"/>
    <property type="match status" value="1"/>
</dbReference>
<dbReference type="Proteomes" id="UP000325395">
    <property type="component" value="Unassembled WGS sequence"/>
</dbReference>
<feature type="compositionally biased region" description="Polar residues" evidence="8">
    <location>
        <begin position="62"/>
        <end position="82"/>
    </location>
</feature>
<evidence type="ECO:0000256" key="7">
    <source>
        <dbReference type="ARBA" id="ARBA00041954"/>
    </source>
</evidence>
<dbReference type="InterPro" id="IPR036864">
    <property type="entry name" value="Zn2-C6_fun-type_DNA-bd_sf"/>
</dbReference>
<sequence>METSLVDNRRTLMHRVCDTCHARKVRCDRQNPCGNCQDQNTLCTRHRSMARAERRAPRPTKRASSANRSFKASPPQSWSKLGSSHGPVDHSTQVLLPCTLDADSLLIETHEATPCSNAIEDCSYSGSVLDMVPSMSGSNVSEDQQGLFAQLTEPRETTIQDWLLQEDGLQVLHNLYPSLNQELQRPNPVDGPNGVQILGPCSAPELYDCGGAFISDNNYLQVHNYFADTTSSGMDDIILDHFKSLGATTELEQAAEAPHKQAAANQTSNDQLLNSDQHTKPNCSFIPDQNQMITLAASNSLQDIPDTDHGCHCWKEL</sequence>
<feature type="region of interest" description="Disordered" evidence="8">
    <location>
        <begin position="47"/>
        <end position="86"/>
    </location>
</feature>
<proteinExistence type="predicted"/>
<keyword evidence="5" id="KW-0539">Nucleus</keyword>
<dbReference type="PROSITE" id="PS00463">
    <property type="entry name" value="ZN2_CY6_FUNGAL_1"/>
    <property type="match status" value="1"/>
</dbReference>
<keyword evidence="2" id="KW-0805">Transcription regulation</keyword>
<evidence type="ECO:0000256" key="6">
    <source>
        <dbReference type="ARBA" id="ARBA00040261"/>
    </source>
</evidence>
<dbReference type="PANTHER" id="PTHR47663">
    <property type="entry name" value="XYLANOLYTIC TRANSCRIPTIONAL ACTIVATOR XLNR-RELATED"/>
    <property type="match status" value="1"/>
</dbReference>
<protein>
    <recommendedName>
        <fullName evidence="6">Xylanolytic transcriptional activator xlnR</fullName>
    </recommendedName>
    <alternativeName>
        <fullName evidence="7">Xylanase regulator</fullName>
    </alternativeName>
</protein>
<dbReference type="InterPro" id="IPR051439">
    <property type="entry name" value="XlnR/Xlr1"/>
</dbReference>
<keyword evidence="1" id="KW-0862">Zinc</keyword>
<dbReference type="EMBL" id="ML735737">
    <property type="protein sequence ID" value="KAE8417488.1"/>
    <property type="molecule type" value="Genomic_DNA"/>
</dbReference>
<evidence type="ECO:0000256" key="4">
    <source>
        <dbReference type="ARBA" id="ARBA00023163"/>
    </source>
</evidence>
<dbReference type="CDD" id="cd00067">
    <property type="entry name" value="GAL4"/>
    <property type="match status" value="1"/>
</dbReference>
<gene>
    <name evidence="10" type="ORF">BDV36DRAFT_256737</name>
</gene>
<keyword evidence="3" id="KW-0238">DNA-binding</keyword>
<evidence type="ECO:0000313" key="11">
    <source>
        <dbReference type="Proteomes" id="UP000325395"/>
    </source>
</evidence>
<dbReference type="Gene3D" id="4.10.240.10">
    <property type="entry name" value="Zn(2)-C6 fungal-type DNA-binding domain"/>
    <property type="match status" value="1"/>
</dbReference>
<keyword evidence="11" id="KW-1185">Reference proteome</keyword>
<keyword evidence="4" id="KW-0804">Transcription</keyword>
<dbReference type="SMART" id="SM00066">
    <property type="entry name" value="GAL4"/>
    <property type="match status" value="1"/>
</dbReference>
<dbReference type="PANTHER" id="PTHR47663:SF1">
    <property type="entry name" value="XYLANOLYTIC TRANSCRIPTIONAL ACTIVATOR XLNR-RELATED"/>
    <property type="match status" value="1"/>
</dbReference>
<evidence type="ECO:0000256" key="5">
    <source>
        <dbReference type="ARBA" id="ARBA00023242"/>
    </source>
</evidence>
<evidence type="ECO:0000256" key="3">
    <source>
        <dbReference type="ARBA" id="ARBA00023125"/>
    </source>
</evidence>
<evidence type="ECO:0000256" key="1">
    <source>
        <dbReference type="ARBA" id="ARBA00022833"/>
    </source>
</evidence>
<feature type="domain" description="Zn(2)-C6 fungal-type" evidence="9">
    <location>
        <begin position="16"/>
        <end position="45"/>
    </location>
</feature>
<dbReference type="SUPFAM" id="SSF57701">
    <property type="entry name" value="Zn2/Cys6 DNA-binding domain"/>
    <property type="match status" value="1"/>
</dbReference>
<organism evidence="10 11">
    <name type="scientific">Aspergillus pseudocaelatus</name>
    <dbReference type="NCBI Taxonomy" id="1825620"/>
    <lineage>
        <taxon>Eukaryota</taxon>
        <taxon>Fungi</taxon>
        <taxon>Dikarya</taxon>
        <taxon>Ascomycota</taxon>
        <taxon>Pezizomycotina</taxon>
        <taxon>Eurotiomycetes</taxon>
        <taxon>Eurotiomycetidae</taxon>
        <taxon>Eurotiales</taxon>
        <taxon>Aspergillaceae</taxon>
        <taxon>Aspergillus</taxon>
        <taxon>Aspergillus subgen. Circumdati</taxon>
    </lineage>
</organism>